<dbReference type="Gene3D" id="2.60.120.10">
    <property type="entry name" value="Jelly Rolls"/>
    <property type="match status" value="1"/>
</dbReference>
<protein>
    <submittedName>
        <fullName evidence="2">Cupin domain-containing protein</fullName>
    </submittedName>
</protein>
<dbReference type="SUPFAM" id="SSF51182">
    <property type="entry name" value="RmlC-like cupins"/>
    <property type="match status" value="1"/>
</dbReference>
<proteinExistence type="predicted"/>
<dbReference type="InterPro" id="IPR011051">
    <property type="entry name" value="RmlC_Cupin_sf"/>
</dbReference>
<dbReference type="RefSeq" id="WP_338176691.1">
    <property type="nucleotide sequence ID" value="NZ_JAEKNQ010000019.1"/>
</dbReference>
<dbReference type="Proteomes" id="UP000620075">
    <property type="component" value="Unassembled WGS sequence"/>
</dbReference>
<gene>
    <name evidence="2" type="ORF">JF888_03665</name>
</gene>
<feature type="domain" description="Cupin type-2" evidence="1">
    <location>
        <begin position="41"/>
        <end position="96"/>
    </location>
</feature>
<comment type="caution">
    <text evidence="2">The sequence shown here is derived from an EMBL/GenBank/DDBJ whole genome shotgun (WGS) entry which is preliminary data.</text>
</comment>
<accession>A0A934KHN3</accession>
<dbReference type="InterPro" id="IPR053146">
    <property type="entry name" value="QDO-like"/>
</dbReference>
<evidence type="ECO:0000313" key="3">
    <source>
        <dbReference type="Proteomes" id="UP000620075"/>
    </source>
</evidence>
<sequence>MDGTPLIAPGAADRSGDQQRIAVDGTSFALHEWRGSGPPYLHVHHEDDEAWHVLEGNLRFRFVDRSVDAGAGSTVFVPAGVAHTYEASPDARYLVILPPRLRRLIAELFAAPDRSVHADIFRRYSSEILE</sequence>
<name>A0A934KHN3_9BACT</name>
<reference evidence="2 3" key="1">
    <citation type="submission" date="2020-10" db="EMBL/GenBank/DDBJ databases">
        <title>Ca. Dormibacterota MAGs.</title>
        <authorList>
            <person name="Montgomery K."/>
        </authorList>
    </citation>
    <scope>NUCLEOTIDE SEQUENCE [LARGE SCALE GENOMIC DNA]</scope>
    <source>
        <strain evidence="2">SC8811_S16_3</strain>
    </source>
</reference>
<dbReference type="InterPro" id="IPR013096">
    <property type="entry name" value="Cupin_2"/>
</dbReference>
<dbReference type="InterPro" id="IPR014710">
    <property type="entry name" value="RmlC-like_jellyroll"/>
</dbReference>
<dbReference type="PANTHER" id="PTHR36440:SF1">
    <property type="entry name" value="PUTATIVE (AFU_ORTHOLOGUE AFUA_8G07350)-RELATED"/>
    <property type="match status" value="1"/>
</dbReference>
<evidence type="ECO:0000313" key="2">
    <source>
        <dbReference type="EMBL" id="MBJ7602280.1"/>
    </source>
</evidence>
<dbReference type="AlphaFoldDB" id="A0A934KHN3"/>
<organism evidence="2 3">
    <name type="scientific">Candidatus Dormiibacter inghamiae</name>
    <dbReference type="NCBI Taxonomy" id="3127013"/>
    <lineage>
        <taxon>Bacteria</taxon>
        <taxon>Bacillati</taxon>
        <taxon>Candidatus Dormiibacterota</taxon>
        <taxon>Candidatus Dormibacteria</taxon>
        <taxon>Candidatus Dormibacterales</taxon>
        <taxon>Candidatus Dormibacteraceae</taxon>
        <taxon>Candidatus Dormiibacter</taxon>
    </lineage>
</organism>
<dbReference type="EMBL" id="JAEKNQ010000019">
    <property type="protein sequence ID" value="MBJ7602280.1"/>
    <property type="molecule type" value="Genomic_DNA"/>
</dbReference>
<evidence type="ECO:0000259" key="1">
    <source>
        <dbReference type="Pfam" id="PF07883"/>
    </source>
</evidence>
<dbReference type="Pfam" id="PF07883">
    <property type="entry name" value="Cupin_2"/>
    <property type="match status" value="1"/>
</dbReference>
<dbReference type="PANTHER" id="PTHR36440">
    <property type="entry name" value="PUTATIVE (AFU_ORTHOLOGUE AFUA_8G07350)-RELATED"/>
    <property type="match status" value="1"/>
</dbReference>